<sequence>MRRRGRLGGPTHAPSGRVSTARAPSDRLQRVLAMFVGAGFGAYLLVAIPDLAPTARILAWWWTPLALATSIAPGIVLFAVSLRGSRAAIDRACAVCAIGYLVAAASWFLAWNGELATGVRSTWLVNFPGLAALAAALTFSARWTLIHMALATGLSTATNDLGRVGRLVMADFIPEYLYALVFCLLWVAATLGARRTGVLLDASQDQAVAATRSAATVQARDSERLRFDGVIHDRVIATLAAAGRDGGGDGLAEQASSALSALDGLDAEADPDAVIDTVGVDIRIRDTLAAVSDRIDYSAVVRCEPGVCFPAIAVDTLCASLGEAARNSVRHAGVADREVRALIDTDGLRVVMADNGSGFDPAAVAPERLGIAVSIDRRMHDLDGGNAHVLSEPGAGTTVVLEWVR</sequence>
<name>A0A916WYY2_9ACTN</name>
<accession>A0A916WYY2</accession>
<reference evidence="3" key="2">
    <citation type="submission" date="2020-09" db="EMBL/GenBank/DDBJ databases">
        <authorList>
            <person name="Sun Q."/>
            <person name="Zhou Y."/>
        </authorList>
    </citation>
    <scope>NUCLEOTIDE SEQUENCE</scope>
    <source>
        <strain evidence="3">CGMCC 1.12827</strain>
    </source>
</reference>
<reference evidence="3" key="1">
    <citation type="journal article" date="2014" name="Int. J. Syst. Evol. Microbiol.">
        <title>Complete genome sequence of Corynebacterium casei LMG S-19264T (=DSM 44701T), isolated from a smear-ripened cheese.</title>
        <authorList>
            <consortium name="US DOE Joint Genome Institute (JGI-PGF)"/>
            <person name="Walter F."/>
            <person name="Albersmeier A."/>
            <person name="Kalinowski J."/>
            <person name="Ruckert C."/>
        </authorList>
    </citation>
    <scope>NUCLEOTIDE SEQUENCE</scope>
    <source>
        <strain evidence="3">CGMCC 1.12827</strain>
    </source>
</reference>
<evidence type="ECO:0000256" key="1">
    <source>
        <dbReference type="SAM" id="MobiDB-lite"/>
    </source>
</evidence>
<gene>
    <name evidence="3" type="ORF">GCM10011489_30620</name>
</gene>
<feature type="transmembrane region" description="Helical" evidence="2">
    <location>
        <begin position="123"/>
        <end position="145"/>
    </location>
</feature>
<keyword evidence="2" id="KW-1133">Transmembrane helix</keyword>
<evidence type="ECO:0008006" key="5">
    <source>
        <dbReference type="Google" id="ProtNLM"/>
    </source>
</evidence>
<feature type="transmembrane region" description="Helical" evidence="2">
    <location>
        <begin position="60"/>
        <end position="80"/>
    </location>
</feature>
<keyword evidence="4" id="KW-1185">Reference proteome</keyword>
<evidence type="ECO:0000256" key="2">
    <source>
        <dbReference type="SAM" id="Phobius"/>
    </source>
</evidence>
<feature type="transmembrane region" description="Helical" evidence="2">
    <location>
        <begin position="92"/>
        <end position="111"/>
    </location>
</feature>
<dbReference type="SUPFAM" id="SSF55874">
    <property type="entry name" value="ATPase domain of HSP90 chaperone/DNA topoisomerase II/histidine kinase"/>
    <property type="match status" value="1"/>
</dbReference>
<dbReference type="EMBL" id="BMGC01000027">
    <property type="protein sequence ID" value="GGB40928.1"/>
    <property type="molecule type" value="Genomic_DNA"/>
</dbReference>
<evidence type="ECO:0000313" key="4">
    <source>
        <dbReference type="Proteomes" id="UP000621454"/>
    </source>
</evidence>
<keyword evidence="2" id="KW-0812">Transmembrane</keyword>
<feature type="region of interest" description="Disordered" evidence="1">
    <location>
        <begin position="1"/>
        <end position="22"/>
    </location>
</feature>
<evidence type="ECO:0000313" key="3">
    <source>
        <dbReference type="EMBL" id="GGB40928.1"/>
    </source>
</evidence>
<feature type="transmembrane region" description="Helical" evidence="2">
    <location>
        <begin position="176"/>
        <end position="193"/>
    </location>
</feature>
<dbReference type="InterPro" id="IPR036890">
    <property type="entry name" value="HATPase_C_sf"/>
</dbReference>
<dbReference type="Gene3D" id="3.30.565.10">
    <property type="entry name" value="Histidine kinase-like ATPase, C-terminal domain"/>
    <property type="match status" value="1"/>
</dbReference>
<proteinExistence type="predicted"/>
<dbReference type="AlphaFoldDB" id="A0A916WYY2"/>
<comment type="caution">
    <text evidence="3">The sequence shown here is derived from an EMBL/GenBank/DDBJ whole genome shotgun (WGS) entry which is preliminary data.</text>
</comment>
<organism evidence="3 4">
    <name type="scientific">Gordonia jinhuaensis</name>
    <dbReference type="NCBI Taxonomy" id="1517702"/>
    <lineage>
        <taxon>Bacteria</taxon>
        <taxon>Bacillati</taxon>
        <taxon>Actinomycetota</taxon>
        <taxon>Actinomycetes</taxon>
        <taxon>Mycobacteriales</taxon>
        <taxon>Gordoniaceae</taxon>
        <taxon>Gordonia</taxon>
    </lineage>
</organism>
<keyword evidence="2" id="KW-0472">Membrane</keyword>
<protein>
    <recommendedName>
        <fullName evidence="5">Signal transduction histidine kinase</fullName>
    </recommendedName>
</protein>
<feature type="transmembrane region" description="Helical" evidence="2">
    <location>
        <begin position="31"/>
        <end position="48"/>
    </location>
</feature>
<dbReference type="Proteomes" id="UP000621454">
    <property type="component" value="Unassembled WGS sequence"/>
</dbReference>